<name>A0A8K0GI98_IGNLU</name>
<gene>
    <name evidence="1" type="ORF">ILUMI_07224</name>
</gene>
<dbReference type="Proteomes" id="UP000801492">
    <property type="component" value="Unassembled WGS sequence"/>
</dbReference>
<proteinExistence type="predicted"/>
<organism evidence="1 2">
    <name type="scientific">Ignelater luminosus</name>
    <name type="common">Cucubano</name>
    <name type="synonym">Pyrophorus luminosus</name>
    <dbReference type="NCBI Taxonomy" id="2038154"/>
    <lineage>
        <taxon>Eukaryota</taxon>
        <taxon>Metazoa</taxon>
        <taxon>Ecdysozoa</taxon>
        <taxon>Arthropoda</taxon>
        <taxon>Hexapoda</taxon>
        <taxon>Insecta</taxon>
        <taxon>Pterygota</taxon>
        <taxon>Neoptera</taxon>
        <taxon>Endopterygota</taxon>
        <taxon>Coleoptera</taxon>
        <taxon>Polyphaga</taxon>
        <taxon>Elateriformia</taxon>
        <taxon>Elateroidea</taxon>
        <taxon>Elateridae</taxon>
        <taxon>Agrypninae</taxon>
        <taxon>Pyrophorini</taxon>
        <taxon>Ignelater</taxon>
    </lineage>
</organism>
<reference evidence="1" key="1">
    <citation type="submission" date="2019-08" db="EMBL/GenBank/DDBJ databases">
        <title>The genome of the North American firefly Photinus pyralis.</title>
        <authorList>
            <consortium name="Photinus pyralis genome working group"/>
            <person name="Fallon T.R."/>
            <person name="Sander Lower S.E."/>
            <person name="Weng J.-K."/>
        </authorList>
    </citation>
    <scope>NUCLEOTIDE SEQUENCE</scope>
    <source>
        <strain evidence="1">TRF0915ILg1</strain>
        <tissue evidence="1">Whole body</tissue>
    </source>
</reference>
<sequence>MSAKNVDPLRRVPVILVVPLLVQTKEKKDKMKAKILKNTENGGESKIKIDLTKEPDVSVMDSKILDEINSDSFAPKSFSSKNKKLPDTIVIDLKKQTIKVPQVEPVEPDSIFHHNLFLNEEARSEKWVKELFTYRQKALQQGLKNVN</sequence>
<evidence type="ECO:0000313" key="1">
    <source>
        <dbReference type="EMBL" id="KAF2898963.1"/>
    </source>
</evidence>
<comment type="caution">
    <text evidence="1">The sequence shown here is derived from an EMBL/GenBank/DDBJ whole genome shotgun (WGS) entry which is preliminary data.</text>
</comment>
<dbReference type="EMBL" id="VTPC01003153">
    <property type="protein sequence ID" value="KAF2898963.1"/>
    <property type="molecule type" value="Genomic_DNA"/>
</dbReference>
<accession>A0A8K0GI98</accession>
<protein>
    <submittedName>
        <fullName evidence="1">Uncharacterized protein</fullName>
    </submittedName>
</protein>
<dbReference type="AlphaFoldDB" id="A0A8K0GI98"/>
<evidence type="ECO:0000313" key="2">
    <source>
        <dbReference type="Proteomes" id="UP000801492"/>
    </source>
</evidence>
<dbReference type="OrthoDB" id="9946564at2759"/>
<keyword evidence="2" id="KW-1185">Reference proteome</keyword>